<evidence type="ECO:0000256" key="3">
    <source>
        <dbReference type="ARBA" id="ARBA00022448"/>
    </source>
</evidence>
<dbReference type="SUPFAM" id="SSF56954">
    <property type="entry name" value="Outer membrane efflux proteins (OEP)"/>
    <property type="match status" value="1"/>
</dbReference>
<evidence type="ECO:0000313" key="9">
    <source>
        <dbReference type="EMBL" id="MBM6757939.1"/>
    </source>
</evidence>
<dbReference type="Proteomes" id="UP000703295">
    <property type="component" value="Unassembled WGS sequence"/>
</dbReference>
<evidence type="ECO:0000313" key="10">
    <source>
        <dbReference type="Proteomes" id="UP000703295"/>
    </source>
</evidence>
<dbReference type="InterPro" id="IPR003423">
    <property type="entry name" value="OMP_efflux"/>
</dbReference>
<evidence type="ECO:0000256" key="1">
    <source>
        <dbReference type="ARBA" id="ARBA00004442"/>
    </source>
</evidence>
<feature type="signal peptide" evidence="8">
    <location>
        <begin position="1"/>
        <end position="21"/>
    </location>
</feature>
<accession>A0ABS2EU86</accession>
<dbReference type="Pfam" id="PF02321">
    <property type="entry name" value="OEP"/>
    <property type="match status" value="2"/>
</dbReference>
<dbReference type="InterPro" id="IPR051906">
    <property type="entry name" value="TolC-like"/>
</dbReference>
<comment type="similarity">
    <text evidence="2">Belongs to the outer membrane factor (OMF) (TC 1.B.17) family.</text>
</comment>
<name>A0ABS2EU86_9BACE</name>
<evidence type="ECO:0000256" key="7">
    <source>
        <dbReference type="ARBA" id="ARBA00023237"/>
    </source>
</evidence>
<gene>
    <name evidence="9" type="ORF">H6A31_04410</name>
</gene>
<comment type="caution">
    <text evidence="9">The sequence shown here is derived from an EMBL/GenBank/DDBJ whole genome shotgun (WGS) entry which is preliminary data.</text>
</comment>
<keyword evidence="3" id="KW-0813">Transport</keyword>
<sequence>MRIRAFYLAILWLGLGLPAQAQYTYTLKQCLEEGLANNYSLRITRNEEQVSKNNATLGNAGYLPTVDLTAGYTGNADNSNSQSRETGETTKLRGVYDQTLDAGIDLNWTIFDGFNISTTYKQLKELERQGATNTRIAIEDFIATLTAEYYNYIQQEIRLKNFRYAVSLSRERLRIVEERYHIGNFSRLDYQQATVDFNADRAQYIKQRELVHTSRINLNELMAAKDMDRPISVKDSVIDVNENLDFTELWNGTLQANSSLLQADQNTVLAQLDYKKVLSRNYPYVRLNAGYGYTLNKYDVNATRQRSNWRFSGGITVGFNIFDGNRRREKRNASLAIRNAQLARDELEQGLRADLSNLWQAYRNNIRLLNLERQNLISAKENHEIAKERYLLGDLSGIEMREAQKSLLDAEERILSAQYDTKMCEISLLQLSGKVTQYLK</sequence>
<proteinExistence type="inferred from homology"/>
<keyword evidence="5" id="KW-0812">Transmembrane</keyword>
<dbReference type="PANTHER" id="PTHR30026">
    <property type="entry name" value="OUTER MEMBRANE PROTEIN TOLC"/>
    <property type="match status" value="1"/>
</dbReference>
<keyword evidence="8" id="KW-0732">Signal</keyword>
<feature type="chain" id="PRO_5046070659" evidence="8">
    <location>
        <begin position="22"/>
        <end position="440"/>
    </location>
</feature>
<evidence type="ECO:0000256" key="4">
    <source>
        <dbReference type="ARBA" id="ARBA00022452"/>
    </source>
</evidence>
<dbReference type="EMBL" id="JACJJW010000007">
    <property type="protein sequence ID" value="MBM6757939.1"/>
    <property type="molecule type" value="Genomic_DNA"/>
</dbReference>
<dbReference type="PANTHER" id="PTHR30026:SF20">
    <property type="entry name" value="OUTER MEMBRANE PROTEIN TOLC"/>
    <property type="match status" value="1"/>
</dbReference>
<evidence type="ECO:0000256" key="5">
    <source>
        <dbReference type="ARBA" id="ARBA00022692"/>
    </source>
</evidence>
<comment type="subcellular location">
    <subcellularLocation>
        <location evidence="1">Cell outer membrane</location>
    </subcellularLocation>
</comment>
<keyword evidence="10" id="KW-1185">Reference proteome</keyword>
<evidence type="ECO:0000256" key="8">
    <source>
        <dbReference type="SAM" id="SignalP"/>
    </source>
</evidence>
<reference evidence="9 10" key="1">
    <citation type="journal article" date="2021" name="Sci. Rep.">
        <title>The distribution of antibiotic resistance genes in chicken gut microbiota commensals.</title>
        <authorList>
            <person name="Juricova H."/>
            <person name="Matiasovicova J."/>
            <person name="Kubasova T."/>
            <person name="Cejkova D."/>
            <person name="Rychlik I."/>
        </authorList>
    </citation>
    <scope>NUCLEOTIDE SEQUENCE [LARGE SCALE GENOMIC DNA]</scope>
    <source>
        <strain evidence="9 10">An801</strain>
    </source>
</reference>
<keyword evidence="6" id="KW-0472">Membrane</keyword>
<keyword evidence="4" id="KW-1134">Transmembrane beta strand</keyword>
<evidence type="ECO:0000256" key="6">
    <source>
        <dbReference type="ARBA" id="ARBA00023136"/>
    </source>
</evidence>
<evidence type="ECO:0000256" key="2">
    <source>
        <dbReference type="ARBA" id="ARBA00007613"/>
    </source>
</evidence>
<dbReference type="Gene3D" id="1.20.1600.10">
    <property type="entry name" value="Outer membrane efflux proteins (OEP)"/>
    <property type="match status" value="1"/>
</dbReference>
<dbReference type="RefSeq" id="WP_204475061.1">
    <property type="nucleotide sequence ID" value="NZ_JACJJW010000007.1"/>
</dbReference>
<organism evidence="9 10">
    <name type="scientific">Bacteroides mediterraneensis</name>
    <dbReference type="NCBI Taxonomy" id="1841856"/>
    <lineage>
        <taxon>Bacteria</taxon>
        <taxon>Pseudomonadati</taxon>
        <taxon>Bacteroidota</taxon>
        <taxon>Bacteroidia</taxon>
        <taxon>Bacteroidales</taxon>
        <taxon>Bacteroidaceae</taxon>
        <taxon>Bacteroides</taxon>
    </lineage>
</organism>
<keyword evidence="7" id="KW-0998">Cell outer membrane</keyword>
<protein>
    <submittedName>
        <fullName evidence="9">TolC family protein</fullName>
    </submittedName>
</protein>